<accession>A0A239JE44</accession>
<dbReference type="OrthoDB" id="7181295at2"/>
<evidence type="ECO:0000256" key="5">
    <source>
        <dbReference type="ARBA" id="ARBA00022525"/>
    </source>
</evidence>
<evidence type="ECO:0000259" key="8">
    <source>
        <dbReference type="Pfam" id="PF06429"/>
    </source>
</evidence>
<dbReference type="GO" id="GO:0044780">
    <property type="term" value="P:bacterial-type flagellum assembly"/>
    <property type="evidence" value="ECO:0007669"/>
    <property type="project" value="InterPro"/>
</dbReference>
<dbReference type="Pfam" id="PF06429">
    <property type="entry name" value="Flg_bbr_C"/>
    <property type="match status" value="1"/>
</dbReference>
<evidence type="ECO:0000256" key="3">
    <source>
        <dbReference type="ARBA" id="ARBA00009677"/>
    </source>
</evidence>
<dbReference type="InterPro" id="IPR053927">
    <property type="entry name" value="FlgK_helical"/>
</dbReference>
<evidence type="ECO:0000256" key="6">
    <source>
        <dbReference type="ARBA" id="ARBA00023143"/>
    </source>
</evidence>
<keyword evidence="10" id="KW-0282">Flagellum</keyword>
<keyword evidence="11" id="KW-1185">Reference proteome</keyword>
<keyword evidence="5" id="KW-0964">Secreted</keyword>
<dbReference type="InterPro" id="IPR002371">
    <property type="entry name" value="FlgK"/>
</dbReference>
<dbReference type="PANTHER" id="PTHR30033:SF1">
    <property type="entry name" value="FLAGELLAR HOOK-ASSOCIATED PROTEIN 1"/>
    <property type="match status" value="1"/>
</dbReference>
<dbReference type="Pfam" id="PF00460">
    <property type="entry name" value="Flg_bb_rod"/>
    <property type="match status" value="1"/>
</dbReference>
<feature type="domain" description="Flagellar hook-associated protein FlgK helical" evidence="9">
    <location>
        <begin position="90"/>
        <end position="313"/>
    </location>
</feature>
<dbReference type="NCBIfam" id="TIGR02492">
    <property type="entry name" value="flgK_ends"/>
    <property type="match status" value="1"/>
</dbReference>
<keyword evidence="10" id="KW-0966">Cell projection</keyword>
<comment type="subcellular location">
    <subcellularLocation>
        <location evidence="1">Bacterial flagellum basal body</location>
    </subcellularLocation>
    <subcellularLocation>
        <location evidence="2">Secreted</location>
    </subcellularLocation>
</comment>
<evidence type="ECO:0000256" key="1">
    <source>
        <dbReference type="ARBA" id="ARBA00004117"/>
    </source>
</evidence>
<dbReference type="InterPro" id="IPR001444">
    <property type="entry name" value="Flag_bb_rod_N"/>
</dbReference>
<sequence length="485" mass="50243">MSLSGSLSNALSGLTAASRAAEIVSSNVANAMTPGYQKRELVLSSNAVDGAGAGVQVDGVLRLVDERLVSDRRIAQAGLANAFTEAAAWSQIEAAIGLPTESGSLASKISAFDAALIEASSRPDQTVRLDAAVEAASDLADHIRSASGDIQQMRMDADADIASMVAQLNSDLEQVQTLNWQIFKMGNSGQDVSGLLDQRQALVDSIAEVVPVRQVARDGGQIALFTTGGTILLDGPAAEIGFTATRTITPDMTYGAGSLSGLTLNGNPLDIGGTYDPVGGGKLAAAFDIRDGIGVEAQTELDALARDLIERFQDPSLDTTLAAGDAGLFTDGNGAFDAANEIGLAARIGLNSAVDLGDGGESWRLRDGLGSVSSGDVGNATLLSALTERLNENRITASGASAGLQRSASELASDVLSQISRQQQSAETRQGFEAAQLDAISTEEARNGVDTDDEMQKLLLIEQSYAANARVIQTIEELMDQLLGI</sequence>
<dbReference type="AlphaFoldDB" id="A0A239JE44"/>
<dbReference type="InterPro" id="IPR010930">
    <property type="entry name" value="Flg_bb/hook_C_dom"/>
</dbReference>
<dbReference type="GO" id="GO:0005198">
    <property type="term" value="F:structural molecule activity"/>
    <property type="evidence" value="ECO:0007669"/>
    <property type="project" value="InterPro"/>
</dbReference>
<feature type="domain" description="Flagellar basal-body/hook protein C-terminal" evidence="8">
    <location>
        <begin position="448"/>
        <end position="483"/>
    </location>
</feature>
<name>A0A239JE44_9RHOB</name>
<dbReference type="SUPFAM" id="SSF64518">
    <property type="entry name" value="Phase 1 flagellin"/>
    <property type="match status" value="1"/>
</dbReference>
<evidence type="ECO:0000313" key="11">
    <source>
        <dbReference type="Proteomes" id="UP000198426"/>
    </source>
</evidence>
<feature type="domain" description="Flagellar basal body rod protein N-terminal" evidence="7">
    <location>
        <begin position="8"/>
        <end position="37"/>
    </location>
</feature>
<protein>
    <recommendedName>
        <fullName evidence="4">Flagellar hook-associated protein 1</fullName>
    </recommendedName>
</protein>
<dbReference type="GO" id="GO:0009425">
    <property type="term" value="C:bacterial-type flagellum basal body"/>
    <property type="evidence" value="ECO:0007669"/>
    <property type="project" value="UniProtKB-SubCell"/>
</dbReference>
<evidence type="ECO:0000313" key="10">
    <source>
        <dbReference type="EMBL" id="SNT04077.1"/>
    </source>
</evidence>
<evidence type="ECO:0000259" key="9">
    <source>
        <dbReference type="Pfam" id="PF22638"/>
    </source>
</evidence>
<dbReference type="EMBL" id="FZOY01000005">
    <property type="protein sequence ID" value="SNT04077.1"/>
    <property type="molecule type" value="Genomic_DNA"/>
</dbReference>
<dbReference type="Pfam" id="PF22638">
    <property type="entry name" value="FlgK_D1"/>
    <property type="match status" value="1"/>
</dbReference>
<dbReference type="GO" id="GO:0005576">
    <property type="term" value="C:extracellular region"/>
    <property type="evidence" value="ECO:0007669"/>
    <property type="project" value="UniProtKB-SubCell"/>
</dbReference>
<keyword evidence="10" id="KW-0969">Cilium</keyword>
<evidence type="ECO:0000256" key="4">
    <source>
        <dbReference type="ARBA" id="ARBA00016244"/>
    </source>
</evidence>
<comment type="similarity">
    <text evidence="3">Belongs to the flagella basal body rod proteins family.</text>
</comment>
<dbReference type="RefSeq" id="WP_089233804.1">
    <property type="nucleotide sequence ID" value="NZ_FZOY01000005.1"/>
</dbReference>
<dbReference type="Proteomes" id="UP000198426">
    <property type="component" value="Unassembled WGS sequence"/>
</dbReference>
<organism evidence="10 11">
    <name type="scientific">Tropicimonas sediminicola</name>
    <dbReference type="NCBI Taxonomy" id="1031541"/>
    <lineage>
        <taxon>Bacteria</taxon>
        <taxon>Pseudomonadati</taxon>
        <taxon>Pseudomonadota</taxon>
        <taxon>Alphaproteobacteria</taxon>
        <taxon>Rhodobacterales</taxon>
        <taxon>Roseobacteraceae</taxon>
        <taxon>Tropicimonas</taxon>
    </lineage>
</organism>
<dbReference type="GO" id="GO:0009424">
    <property type="term" value="C:bacterial-type flagellum hook"/>
    <property type="evidence" value="ECO:0007669"/>
    <property type="project" value="InterPro"/>
</dbReference>
<reference evidence="10 11" key="1">
    <citation type="submission" date="2017-06" db="EMBL/GenBank/DDBJ databases">
        <authorList>
            <person name="Kim H.J."/>
            <person name="Triplett B.A."/>
        </authorList>
    </citation>
    <scope>NUCLEOTIDE SEQUENCE [LARGE SCALE GENOMIC DNA]</scope>
    <source>
        <strain evidence="10 11">DSM 29339</strain>
    </source>
</reference>
<keyword evidence="6" id="KW-0975">Bacterial flagellum</keyword>
<gene>
    <name evidence="10" type="ORF">SAMN05421757_105231</name>
</gene>
<evidence type="ECO:0000256" key="2">
    <source>
        <dbReference type="ARBA" id="ARBA00004613"/>
    </source>
</evidence>
<dbReference type="PANTHER" id="PTHR30033">
    <property type="entry name" value="FLAGELLAR HOOK-ASSOCIATED PROTEIN 1"/>
    <property type="match status" value="1"/>
</dbReference>
<evidence type="ECO:0000259" key="7">
    <source>
        <dbReference type="Pfam" id="PF00460"/>
    </source>
</evidence>
<proteinExistence type="inferred from homology"/>